<dbReference type="AlphaFoldDB" id="A0A803KQB4"/>
<evidence type="ECO:0000313" key="10">
    <source>
        <dbReference type="Proteomes" id="UP000596660"/>
    </source>
</evidence>
<comment type="similarity">
    <text evidence="2 8">Belongs to the cytochrome P450 family.</text>
</comment>
<dbReference type="PANTHER" id="PTHR47955">
    <property type="entry name" value="CYTOCHROME P450 FAMILY 71 PROTEIN"/>
    <property type="match status" value="1"/>
</dbReference>
<evidence type="ECO:0000256" key="5">
    <source>
        <dbReference type="ARBA" id="ARBA00023002"/>
    </source>
</evidence>
<dbReference type="EnsemblPlants" id="AUR62001220-RA">
    <property type="protein sequence ID" value="AUR62001220-RA:cds"/>
    <property type="gene ID" value="AUR62001220"/>
</dbReference>
<dbReference type="GO" id="GO:0004497">
    <property type="term" value="F:monooxygenase activity"/>
    <property type="evidence" value="ECO:0007669"/>
    <property type="project" value="UniProtKB-KW"/>
</dbReference>
<dbReference type="GO" id="GO:0005506">
    <property type="term" value="F:iron ion binding"/>
    <property type="evidence" value="ECO:0007669"/>
    <property type="project" value="InterPro"/>
</dbReference>
<comment type="cofactor">
    <cofactor evidence="1">
        <name>heme</name>
        <dbReference type="ChEBI" id="CHEBI:30413"/>
    </cofactor>
</comment>
<dbReference type="PRINTS" id="PR00463">
    <property type="entry name" value="EP450I"/>
</dbReference>
<keyword evidence="7 8" id="KW-0503">Monooxygenase</keyword>
<dbReference type="InterPro" id="IPR002401">
    <property type="entry name" value="Cyt_P450_E_grp-I"/>
</dbReference>
<evidence type="ECO:0000256" key="4">
    <source>
        <dbReference type="ARBA" id="ARBA00022723"/>
    </source>
</evidence>
<name>A0A803KQB4_CHEQI</name>
<reference evidence="9" key="2">
    <citation type="submission" date="2021-03" db="UniProtKB">
        <authorList>
            <consortium name="EnsemblPlants"/>
        </authorList>
    </citation>
    <scope>IDENTIFICATION</scope>
</reference>
<evidence type="ECO:0000256" key="7">
    <source>
        <dbReference type="ARBA" id="ARBA00023033"/>
    </source>
</evidence>
<protein>
    <recommendedName>
        <fullName evidence="11">Cytochrome P450 71A1</fullName>
    </recommendedName>
</protein>
<evidence type="ECO:0000256" key="3">
    <source>
        <dbReference type="ARBA" id="ARBA00022617"/>
    </source>
</evidence>
<keyword evidence="10" id="KW-1185">Reference proteome</keyword>
<keyword evidence="3 8" id="KW-0349">Heme</keyword>
<dbReference type="PROSITE" id="PS00086">
    <property type="entry name" value="CYTOCHROME_P450"/>
    <property type="match status" value="1"/>
</dbReference>
<dbReference type="GO" id="GO:0020037">
    <property type="term" value="F:heme binding"/>
    <property type="evidence" value="ECO:0007669"/>
    <property type="project" value="InterPro"/>
</dbReference>
<dbReference type="GO" id="GO:0016705">
    <property type="term" value="F:oxidoreductase activity, acting on paired donors, with incorporation or reduction of molecular oxygen"/>
    <property type="evidence" value="ECO:0007669"/>
    <property type="project" value="InterPro"/>
</dbReference>
<evidence type="ECO:0008006" key="11">
    <source>
        <dbReference type="Google" id="ProtNLM"/>
    </source>
</evidence>
<dbReference type="Gramene" id="AUR62001220-RA">
    <property type="protein sequence ID" value="AUR62001220-RA:cds"/>
    <property type="gene ID" value="AUR62001220"/>
</dbReference>
<evidence type="ECO:0000256" key="1">
    <source>
        <dbReference type="ARBA" id="ARBA00001971"/>
    </source>
</evidence>
<evidence type="ECO:0000256" key="2">
    <source>
        <dbReference type="ARBA" id="ARBA00010617"/>
    </source>
</evidence>
<dbReference type="PRINTS" id="PR00385">
    <property type="entry name" value="P450"/>
</dbReference>
<dbReference type="Gene3D" id="1.10.630.10">
    <property type="entry name" value="Cytochrome P450"/>
    <property type="match status" value="1"/>
</dbReference>
<dbReference type="PANTHER" id="PTHR47955:SF19">
    <property type="entry name" value="CYTOCHROME P450 71A9-LIKE ISOFORM X1"/>
    <property type="match status" value="1"/>
</dbReference>
<organism evidence="9 10">
    <name type="scientific">Chenopodium quinoa</name>
    <name type="common">Quinoa</name>
    <dbReference type="NCBI Taxonomy" id="63459"/>
    <lineage>
        <taxon>Eukaryota</taxon>
        <taxon>Viridiplantae</taxon>
        <taxon>Streptophyta</taxon>
        <taxon>Embryophyta</taxon>
        <taxon>Tracheophyta</taxon>
        <taxon>Spermatophyta</taxon>
        <taxon>Magnoliopsida</taxon>
        <taxon>eudicotyledons</taxon>
        <taxon>Gunneridae</taxon>
        <taxon>Pentapetalae</taxon>
        <taxon>Caryophyllales</taxon>
        <taxon>Chenopodiaceae</taxon>
        <taxon>Chenopodioideae</taxon>
        <taxon>Atripliceae</taxon>
        <taxon>Chenopodium</taxon>
    </lineage>
</organism>
<keyword evidence="4 8" id="KW-0479">Metal-binding</keyword>
<evidence type="ECO:0000313" key="9">
    <source>
        <dbReference type="EnsemblPlants" id="AUR62001220-RA:cds"/>
    </source>
</evidence>
<dbReference type="InterPro" id="IPR017972">
    <property type="entry name" value="Cyt_P450_CS"/>
</dbReference>
<dbReference type="InterPro" id="IPR001128">
    <property type="entry name" value="Cyt_P450"/>
</dbReference>
<keyword evidence="6 8" id="KW-0408">Iron</keyword>
<dbReference type="OMA" id="EESQWKH"/>
<dbReference type="InterPro" id="IPR036396">
    <property type="entry name" value="Cyt_P450_sf"/>
</dbReference>
<sequence>MPPLTLRKLAQDLGPVFFLQLGEVPTVVVSSAAMAKEVMKTHDLAFCSRPQLYSAKWLFYNCTNSVFSPYGAYWRHVRKICILELLSTKMVQSYDFVRKEEVCRFVNRIADSCNQEISLTKVLGLYANDVLCRVVLGRNFSEGGEYDLHGFQSMLDDYQELLGGLSIGDFFPSKEFVHTLTGHKSRLKKTFKRFDSFFNKVIQEHLSPQRKTEGAKDLRDVLLDIKKDGSSEMPLTMDNIKAILLDMFAAGTDTSFIILDWGMTEMIMNSEVMKKAQTEVRSVLKERKTVLESDLPQLHYLKAVIKEIFRLHPPVPVLVPRESIKDVTIEGYDIPAKTWVFINDFELLPFGAGRRGCPGIIFGTVTIELALAQLLHSFDWDLPPGVEAKDLDLSEAFGISMHKTSDLIVVAKPQLS</sequence>
<dbReference type="CDD" id="cd11072">
    <property type="entry name" value="CYP71-like"/>
    <property type="match status" value="1"/>
</dbReference>
<reference evidence="9" key="1">
    <citation type="journal article" date="2017" name="Nature">
        <title>The genome of Chenopodium quinoa.</title>
        <authorList>
            <person name="Jarvis D.E."/>
            <person name="Ho Y.S."/>
            <person name="Lightfoot D.J."/>
            <person name="Schmoeckel S.M."/>
            <person name="Li B."/>
            <person name="Borm T.J.A."/>
            <person name="Ohyanagi H."/>
            <person name="Mineta K."/>
            <person name="Michell C.T."/>
            <person name="Saber N."/>
            <person name="Kharbatia N.M."/>
            <person name="Rupper R.R."/>
            <person name="Sharp A.R."/>
            <person name="Dally N."/>
            <person name="Boughton B.A."/>
            <person name="Woo Y.H."/>
            <person name="Gao G."/>
            <person name="Schijlen E.G.W.M."/>
            <person name="Guo X."/>
            <person name="Momin A.A."/>
            <person name="Negrao S."/>
            <person name="Al-Babili S."/>
            <person name="Gehring C."/>
            <person name="Roessner U."/>
            <person name="Jung C."/>
            <person name="Murphy K."/>
            <person name="Arold S.T."/>
            <person name="Gojobori T."/>
            <person name="van der Linden C.G."/>
            <person name="van Loo E.N."/>
            <person name="Jellen E.N."/>
            <person name="Maughan P.J."/>
            <person name="Tester M."/>
        </authorList>
    </citation>
    <scope>NUCLEOTIDE SEQUENCE [LARGE SCALE GENOMIC DNA]</scope>
    <source>
        <strain evidence="9">cv. PI 614886</strain>
    </source>
</reference>
<dbReference type="Proteomes" id="UP000596660">
    <property type="component" value="Unplaced"/>
</dbReference>
<dbReference type="Pfam" id="PF00067">
    <property type="entry name" value="p450"/>
    <property type="match status" value="1"/>
</dbReference>
<keyword evidence="5 8" id="KW-0560">Oxidoreductase</keyword>
<proteinExistence type="inferred from homology"/>
<dbReference type="SUPFAM" id="SSF48264">
    <property type="entry name" value="Cytochrome P450"/>
    <property type="match status" value="1"/>
</dbReference>
<evidence type="ECO:0000256" key="8">
    <source>
        <dbReference type="RuleBase" id="RU000461"/>
    </source>
</evidence>
<accession>A0A803KQB4</accession>
<evidence type="ECO:0000256" key="6">
    <source>
        <dbReference type="ARBA" id="ARBA00023004"/>
    </source>
</evidence>